<dbReference type="InterPro" id="IPR000424">
    <property type="entry name" value="Primosome_PriB/ssb"/>
</dbReference>
<dbReference type="InterPro" id="IPR012340">
    <property type="entry name" value="NA-bd_OB-fold"/>
</dbReference>
<dbReference type="CDD" id="cd04496">
    <property type="entry name" value="SSB_OBF"/>
    <property type="match status" value="1"/>
</dbReference>
<dbReference type="SUPFAM" id="SSF50249">
    <property type="entry name" value="Nucleic acid-binding proteins"/>
    <property type="match status" value="1"/>
</dbReference>
<proteinExistence type="predicted"/>
<evidence type="ECO:0000256" key="1">
    <source>
        <dbReference type="ARBA" id="ARBA00023125"/>
    </source>
</evidence>
<organism evidence="3 4">
    <name type="scientific">Arcanobacterium hippocoleae</name>
    <dbReference type="NCBI Taxonomy" id="149017"/>
    <lineage>
        <taxon>Bacteria</taxon>
        <taxon>Bacillati</taxon>
        <taxon>Actinomycetota</taxon>
        <taxon>Actinomycetes</taxon>
        <taxon>Actinomycetales</taxon>
        <taxon>Actinomycetaceae</taxon>
        <taxon>Arcanobacterium</taxon>
    </lineage>
</organism>
<dbReference type="GO" id="GO:0003677">
    <property type="term" value="F:DNA binding"/>
    <property type="evidence" value="ECO:0007669"/>
    <property type="project" value="UniProtKB-KW"/>
</dbReference>
<keyword evidence="4" id="KW-1185">Reference proteome</keyword>
<dbReference type="EMBL" id="JAVDUJ010000001">
    <property type="protein sequence ID" value="MDR6939163.1"/>
    <property type="molecule type" value="Genomic_DNA"/>
</dbReference>
<keyword evidence="1 2" id="KW-0238">DNA-binding</keyword>
<protein>
    <submittedName>
        <fullName evidence="3">Single-strand DNA-binding protein</fullName>
    </submittedName>
</protein>
<dbReference type="Proteomes" id="UP001266099">
    <property type="component" value="Unassembled WGS sequence"/>
</dbReference>
<dbReference type="PROSITE" id="PS50935">
    <property type="entry name" value="SSB"/>
    <property type="match status" value="1"/>
</dbReference>
<dbReference type="Gene3D" id="2.40.50.140">
    <property type="entry name" value="Nucleic acid-binding proteins"/>
    <property type="match status" value="1"/>
</dbReference>
<comment type="caution">
    <text evidence="3">The sequence shown here is derived from an EMBL/GenBank/DDBJ whole genome shotgun (WGS) entry which is preliminary data.</text>
</comment>
<accession>A0ABU1T1G6</accession>
<reference evidence="3 4" key="1">
    <citation type="submission" date="2023-07" db="EMBL/GenBank/DDBJ databases">
        <title>Sequencing the genomes of 1000 actinobacteria strains.</title>
        <authorList>
            <person name="Klenk H.-P."/>
        </authorList>
    </citation>
    <scope>NUCLEOTIDE SEQUENCE [LARGE SCALE GENOMIC DNA]</scope>
    <source>
        <strain evidence="3 4">DSM 15539</strain>
    </source>
</reference>
<evidence type="ECO:0000256" key="2">
    <source>
        <dbReference type="PROSITE-ProRule" id="PRU00252"/>
    </source>
</evidence>
<name>A0ABU1T1G6_9ACTO</name>
<evidence type="ECO:0000313" key="3">
    <source>
        <dbReference type="EMBL" id="MDR6939163.1"/>
    </source>
</evidence>
<evidence type="ECO:0000313" key="4">
    <source>
        <dbReference type="Proteomes" id="UP001266099"/>
    </source>
</evidence>
<gene>
    <name evidence="3" type="ORF">J2S36_000706</name>
</gene>
<dbReference type="RefSeq" id="WP_309955627.1">
    <property type="nucleotide sequence ID" value="NZ_JAVDUJ010000001.1"/>
</dbReference>
<sequence>MANNETVITIRGWAGAAPTLYRNESTTSHGTGGNVSRASAVLNVGVTPRNFSRKSGQYEDGETAWYSVRSFGKLAENVAACVQKGAPLLVRGKLTARSFQAKDGTTRINQVIIADAIGIELNSGTATYQRGNAVQVNPANSIVAQDFTANPLGENSHQSGSRETVMESVGDSYDPWEVCTSSENCFSEDPVATDFAGQKSGVAEFAKV</sequence>
<dbReference type="Pfam" id="PF00436">
    <property type="entry name" value="SSB"/>
    <property type="match status" value="1"/>
</dbReference>